<dbReference type="RefSeq" id="WP_345714112.1">
    <property type="nucleotide sequence ID" value="NZ_BAABIL010000748.1"/>
</dbReference>
<reference evidence="9" key="1">
    <citation type="journal article" date="2019" name="Int. J. Syst. Evol. Microbiol.">
        <title>The Global Catalogue of Microorganisms (GCM) 10K type strain sequencing project: providing services to taxonomists for standard genome sequencing and annotation.</title>
        <authorList>
            <consortium name="The Broad Institute Genomics Platform"/>
            <consortium name="The Broad Institute Genome Sequencing Center for Infectious Disease"/>
            <person name="Wu L."/>
            <person name="Ma J."/>
        </authorList>
    </citation>
    <scope>NUCLEOTIDE SEQUENCE [LARGE SCALE GENOMIC DNA]</scope>
    <source>
        <strain evidence="9">JCM 18126</strain>
    </source>
</reference>
<feature type="transmembrane region" description="Helical" evidence="6">
    <location>
        <begin position="143"/>
        <end position="162"/>
    </location>
</feature>
<dbReference type="InterPro" id="IPR018076">
    <property type="entry name" value="T2SS_GspF_dom"/>
</dbReference>
<dbReference type="Pfam" id="PF00482">
    <property type="entry name" value="T2SSF"/>
    <property type="match status" value="1"/>
</dbReference>
<keyword evidence="2" id="KW-1003">Cell membrane</keyword>
<sequence>MNAAVLTGALAGLGCYLLLRLWLRPRPGVAVLVARIDAGRRSMRGHTLSDAQAPGPDPAAGAGASPADGFRAWMARLADALEVLAAERGWQLRRTRSDLAVVNRTLGAFLATKLVAGAVLFCVVPLCWTALRTAGVPLPGGVPLLLALVLGALGAFLPDLALRGEAEQRRRDFRRVVGVFLDLVAMNLAGGRGLPEALLASATVSDYWALVRIRQALANARLFGTTPWEALGELGREIAVEELVDMAGALALAADDGAKIRTSLAARAATMRRREMSDSEGQAGERSQSMLVAQLLLCSAFLLFLAYPAVAALLVSA</sequence>
<comment type="caution">
    <text evidence="8">The sequence shown here is derived from an EMBL/GenBank/DDBJ whole genome shotgun (WGS) entry which is preliminary data.</text>
</comment>
<dbReference type="PANTHER" id="PTHR35007">
    <property type="entry name" value="INTEGRAL MEMBRANE PROTEIN-RELATED"/>
    <property type="match status" value="1"/>
</dbReference>
<evidence type="ECO:0000256" key="4">
    <source>
        <dbReference type="ARBA" id="ARBA00022989"/>
    </source>
</evidence>
<evidence type="ECO:0000256" key="5">
    <source>
        <dbReference type="ARBA" id="ARBA00023136"/>
    </source>
</evidence>
<dbReference type="PANTHER" id="PTHR35007:SF1">
    <property type="entry name" value="PILUS ASSEMBLY PROTEIN"/>
    <property type="match status" value="1"/>
</dbReference>
<organism evidence="8 9">
    <name type="scientific">Kineococcus glutinatus</name>
    <dbReference type="NCBI Taxonomy" id="1070872"/>
    <lineage>
        <taxon>Bacteria</taxon>
        <taxon>Bacillati</taxon>
        <taxon>Actinomycetota</taxon>
        <taxon>Actinomycetes</taxon>
        <taxon>Kineosporiales</taxon>
        <taxon>Kineosporiaceae</taxon>
        <taxon>Kineococcus</taxon>
    </lineage>
</organism>
<feature type="transmembrane region" description="Helical" evidence="6">
    <location>
        <begin position="6"/>
        <end position="23"/>
    </location>
</feature>
<evidence type="ECO:0000313" key="9">
    <source>
        <dbReference type="Proteomes" id="UP001501195"/>
    </source>
</evidence>
<protein>
    <submittedName>
        <fullName evidence="8">Type II secretion system F family protein</fullName>
    </submittedName>
</protein>
<dbReference type="Proteomes" id="UP001501195">
    <property type="component" value="Unassembled WGS sequence"/>
</dbReference>
<keyword evidence="4 6" id="KW-1133">Transmembrane helix</keyword>
<accession>A0ABP8VGC5</accession>
<evidence type="ECO:0000256" key="1">
    <source>
        <dbReference type="ARBA" id="ARBA00004651"/>
    </source>
</evidence>
<dbReference type="EMBL" id="BAABIL010000748">
    <property type="protein sequence ID" value="GAA4662274.1"/>
    <property type="molecule type" value="Genomic_DNA"/>
</dbReference>
<keyword evidence="9" id="KW-1185">Reference proteome</keyword>
<evidence type="ECO:0000256" key="2">
    <source>
        <dbReference type="ARBA" id="ARBA00022475"/>
    </source>
</evidence>
<feature type="domain" description="Type II secretion system protein GspF" evidence="7">
    <location>
        <begin position="180"/>
        <end position="307"/>
    </location>
</feature>
<evidence type="ECO:0000256" key="6">
    <source>
        <dbReference type="SAM" id="Phobius"/>
    </source>
</evidence>
<evidence type="ECO:0000259" key="7">
    <source>
        <dbReference type="Pfam" id="PF00482"/>
    </source>
</evidence>
<feature type="transmembrane region" description="Helical" evidence="6">
    <location>
        <begin position="295"/>
        <end position="315"/>
    </location>
</feature>
<comment type="subcellular location">
    <subcellularLocation>
        <location evidence="1">Cell membrane</location>
        <topology evidence="1">Multi-pass membrane protein</topology>
    </subcellularLocation>
</comment>
<keyword evidence="3 6" id="KW-0812">Transmembrane</keyword>
<proteinExistence type="predicted"/>
<keyword evidence="5 6" id="KW-0472">Membrane</keyword>
<name>A0ABP8VGC5_9ACTN</name>
<gene>
    <name evidence="8" type="ORF">GCM10023225_34600</name>
</gene>
<evidence type="ECO:0000313" key="8">
    <source>
        <dbReference type="EMBL" id="GAA4662274.1"/>
    </source>
</evidence>
<evidence type="ECO:0000256" key="3">
    <source>
        <dbReference type="ARBA" id="ARBA00022692"/>
    </source>
</evidence>
<feature type="transmembrane region" description="Helical" evidence="6">
    <location>
        <begin position="106"/>
        <end position="131"/>
    </location>
</feature>